<feature type="transmembrane region" description="Helical" evidence="1">
    <location>
        <begin position="38"/>
        <end position="56"/>
    </location>
</feature>
<evidence type="ECO:0008006" key="4">
    <source>
        <dbReference type="Google" id="ProtNLM"/>
    </source>
</evidence>
<name>A0ABW3Z1R0_MYCRA</name>
<keyword evidence="1" id="KW-1133">Transmembrane helix</keyword>
<sequence>MTWLPVVAAVYLVGALFFFACTYLEGMRRIPAWDVHRFIGLAASAIWPLVIAYVWMTCTVQQKRAAAIDR</sequence>
<keyword evidence="3" id="KW-1185">Reference proteome</keyword>
<feature type="transmembrane region" description="Helical" evidence="1">
    <location>
        <begin position="6"/>
        <end position="26"/>
    </location>
</feature>
<dbReference type="EMBL" id="JBHTNF010000017">
    <property type="protein sequence ID" value="MFD1330068.1"/>
    <property type="molecule type" value="Genomic_DNA"/>
</dbReference>
<evidence type="ECO:0000256" key="1">
    <source>
        <dbReference type="SAM" id="Phobius"/>
    </source>
</evidence>
<organism evidence="2 3">
    <name type="scientific">Mycoplana ramosa</name>
    <name type="common">Mycoplana bullata</name>
    <dbReference type="NCBI Taxonomy" id="40837"/>
    <lineage>
        <taxon>Bacteria</taxon>
        <taxon>Pseudomonadati</taxon>
        <taxon>Pseudomonadota</taxon>
        <taxon>Alphaproteobacteria</taxon>
        <taxon>Hyphomicrobiales</taxon>
        <taxon>Rhizobiaceae</taxon>
        <taxon>Mycoplana</taxon>
    </lineage>
</organism>
<proteinExistence type="predicted"/>
<accession>A0ABW3Z1R0</accession>
<dbReference type="RefSeq" id="WP_374836244.1">
    <property type="nucleotide sequence ID" value="NZ_JBHEEW010000002.1"/>
</dbReference>
<keyword evidence="1" id="KW-0472">Membrane</keyword>
<evidence type="ECO:0000313" key="2">
    <source>
        <dbReference type="EMBL" id="MFD1330068.1"/>
    </source>
</evidence>
<dbReference type="Proteomes" id="UP001597173">
    <property type="component" value="Unassembled WGS sequence"/>
</dbReference>
<comment type="caution">
    <text evidence="2">The sequence shown here is derived from an EMBL/GenBank/DDBJ whole genome shotgun (WGS) entry which is preliminary data.</text>
</comment>
<keyword evidence="1" id="KW-0812">Transmembrane</keyword>
<reference evidence="3" key="1">
    <citation type="journal article" date="2019" name="Int. J. Syst. Evol. Microbiol.">
        <title>The Global Catalogue of Microorganisms (GCM) 10K type strain sequencing project: providing services to taxonomists for standard genome sequencing and annotation.</title>
        <authorList>
            <consortium name="The Broad Institute Genomics Platform"/>
            <consortium name="The Broad Institute Genome Sequencing Center for Infectious Disease"/>
            <person name="Wu L."/>
            <person name="Ma J."/>
        </authorList>
    </citation>
    <scope>NUCLEOTIDE SEQUENCE [LARGE SCALE GENOMIC DNA]</scope>
    <source>
        <strain evidence="3">CCUG 55609</strain>
    </source>
</reference>
<evidence type="ECO:0000313" key="3">
    <source>
        <dbReference type="Proteomes" id="UP001597173"/>
    </source>
</evidence>
<protein>
    <recommendedName>
        <fullName evidence="4">Transmembrane protein</fullName>
    </recommendedName>
</protein>
<gene>
    <name evidence="2" type="ORF">ACFQ33_19445</name>
</gene>